<evidence type="ECO:0000256" key="4">
    <source>
        <dbReference type="ARBA" id="ARBA00022801"/>
    </source>
</evidence>
<comment type="caution">
    <text evidence="6">Lacks conserved residue(s) required for the propagation of feature annotation.</text>
</comment>
<comment type="similarity">
    <text evidence="6">Belongs to the Maf family. YhdE subfamily.</text>
</comment>
<feature type="site" description="Important for substrate specificity" evidence="6">
    <location>
        <position position="152"/>
    </location>
</feature>
<dbReference type="CDD" id="cd00555">
    <property type="entry name" value="Maf"/>
    <property type="match status" value="1"/>
</dbReference>
<sequence length="190" mass="20939">MKSFILASGSPRRKELLEQAHYSFSIQASTVEEIVKAGSTPEEVVLQLANQKAEDVWSKAKDSIVLGSDTVVAFGDHILGKPENEQEAIAMLEMLSGHTHSVYTGVSICSSEGVTTFYEKTDVEFYHLSKEDIEMYIRSGEPFDKAGSYGIQGFGAFLVKRIMGDYFAVVGLPLARTMRELKKCGITPNM</sequence>
<keyword evidence="5 6" id="KW-0546">Nucleotide metabolism</keyword>
<dbReference type="RefSeq" id="WP_034626958.1">
    <property type="nucleotide sequence ID" value="NZ_JRJU01000005.1"/>
</dbReference>
<dbReference type="GO" id="GO:0036218">
    <property type="term" value="F:dTTP diphosphatase activity"/>
    <property type="evidence" value="ECO:0007669"/>
    <property type="project" value="RHEA"/>
</dbReference>
<dbReference type="AlphaFoldDB" id="A0A0B0IEF0"/>
<feature type="site" description="Important for substrate specificity" evidence="6">
    <location>
        <position position="12"/>
    </location>
</feature>
<dbReference type="EMBL" id="JRJU01000005">
    <property type="protein sequence ID" value="KHF40943.1"/>
    <property type="molecule type" value="Genomic_DNA"/>
</dbReference>
<feature type="active site" description="Proton acceptor" evidence="6">
    <location>
        <position position="69"/>
    </location>
</feature>
<organism evidence="7 8">
    <name type="scientific">Halalkalibacter okhensis</name>
    <dbReference type="NCBI Taxonomy" id="333138"/>
    <lineage>
        <taxon>Bacteria</taxon>
        <taxon>Bacillati</taxon>
        <taxon>Bacillota</taxon>
        <taxon>Bacilli</taxon>
        <taxon>Bacillales</taxon>
        <taxon>Bacillaceae</taxon>
        <taxon>Halalkalibacter</taxon>
    </lineage>
</organism>
<feature type="site" description="Important for substrate specificity" evidence="6">
    <location>
        <position position="70"/>
    </location>
</feature>
<evidence type="ECO:0000313" key="7">
    <source>
        <dbReference type="EMBL" id="KHF40943.1"/>
    </source>
</evidence>
<evidence type="ECO:0000256" key="6">
    <source>
        <dbReference type="HAMAP-Rule" id="MF_00528"/>
    </source>
</evidence>
<keyword evidence="8" id="KW-1185">Reference proteome</keyword>
<dbReference type="PANTHER" id="PTHR43213:SF5">
    <property type="entry name" value="BIFUNCTIONAL DTTP_UTP PYROPHOSPHATASE_METHYLTRANSFERASE PROTEIN-RELATED"/>
    <property type="match status" value="1"/>
</dbReference>
<comment type="catalytic activity">
    <reaction evidence="6">
        <text>UTP + H2O = UMP + diphosphate + H(+)</text>
        <dbReference type="Rhea" id="RHEA:29395"/>
        <dbReference type="ChEBI" id="CHEBI:15377"/>
        <dbReference type="ChEBI" id="CHEBI:15378"/>
        <dbReference type="ChEBI" id="CHEBI:33019"/>
        <dbReference type="ChEBI" id="CHEBI:46398"/>
        <dbReference type="ChEBI" id="CHEBI:57865"/>
        <dbReference type="EC" id="3.6.1.9"/>
    </reaction>
</comment>
<dbReference type="NCBIfam" id="TIGR00172">
    <property type="entry name" value="maf"/>
    <property type="match status" value="1"/>
</dbReference>
<dbReference type="STRING" id="333138.LQ50_06015"/>
<gene>
    <name evidence="7" type="ORF">LQ50_06015</name>
</gene>
<name>A0A0B0IEF0_9BACI</name>
<comment type="caution">
    <text evidence="7">The sequence shown here is derived from an EMBL/GenBank/DDBJ whole genome shotgun (WGS) entry which is preliminary data.</text>
</comment>
<evidence type="ECO:0000256" key="3">
    <source>
        <dbReference type="ARBA" id="ARBA00022490"/>
    </source>
</evidence>
<dbReference type="Proteomes" id="UP000030832">
    <property type="component" value="Unassembled WGS sequence"/>
</dbReference>
<comment type="cofactor">
    <cofactor evidence="1 6">
        <name>a divalent metal cation</name>
        <dbReference type="ChEBI" id="CHEBI:60240"/>
    </cofactor>
</comment>
<dbReference type="OrthoDB" id="9807767at2"/>
<comment type="subcellular location">
    <subcellularLocation>
        <location evidence="2 6">Cytoplasm</location>
    </subcellularLocation>
</comment>
<dbReference type="SUPFAM" id="SSF52972">
    <property type="entry name" value="ITPase-like"/>
    <property type="match status" value="1"/>
</dbReference>
<dbReference type="GO" id="GO:0009117">
    <property type="term" value="P:nucleotide metabolic process"/>
    <property type="evidence" value="ECO:0007669"/>
    <property type="project" value="UniProtKB-KW"/>
</dbReference>
<dbReference type="PANTHER" id="PTHR43213">
    <property type="entry name" value="BIFUNCTIONAL DTTP/UTP PYROPHOSPHATASE/METHYLTRANSFERASE PROTEIN-RELATED"/>
    <property type="match status" value="1"/>
</dbReference>
<evidence type="ECO:0000256" key="1">
    <source>
        <dbReference type="ARBA" id="ARBA00001968"/>
    </source>
</evidence>
<keyword evidence="4 6" id="KW-0378">Hydrolase</keyword>
<dbReference type="InterPro" id="IPR029001">
    <property type="entry name" value="ITPase-like_fam"/>
</dbReference>
<dbReference type="GO" id="GO:0036221">
    <property type="term" value="F:UTP diphosphatase activity"/>
    <property type="evidence" value="ECO:0007669"/>
    <property type="project" value="RHEA"/>
</dbReference>
<comment type="catalytic activity">
    <reaction evidence="6">
        <text>dTTP + H2O = dTMP + diphosphate + H(+)</text>
        <dbReference type="Rhea" id="RHEA:28534"/>
        <dbReference type="ChEBI" id="CHEBI:15377"/>
        <dbReference type="ChEBI" id="CHEBI:15378"/>
        <dbReference type="ChEBI" id="CHEBI:33019"/>
        <dbReference type="ChEBI" id="CHEBI:37568"/>
        <dbReference type="ChEBI" id="CHEBI:63528"/>
        <dbReference type="EC" id="3.6.1.9"/>
    </reaction>
</comment>
<keyword evidence="3 6" id="KW-0963">Cytoplasm</keyword>
<dbReference type="FunFam" id="3.90.950.10:FF:000005">
    <property type="entry name" value="7-methyl-GTP pyrophosphatase"/>
    <property type="match status" value="1"/>
</dbReference>
<protein>
    <recommendedName>
        <fullName evidence="6">dTTP/UTP pyrophosphatase</fullName>
        <shortName evidence="6">dTTPase/UTPase</shortName>
        <ecNumber evidence="6">3.6.1.9</ecNumber>
    </recommendedName>
    <alternativeName>
        <fullName evidence="6">Nucleoside triphosphate pyrophosphatase</fullName>
    </alternativeName>
    <alternativeName>
        <fullName evidence="6">Nucleotide pyrophosphatase</fullName>
        <shortName evidence="6">Nucleotide PPase</shortName>
    </alternativeName>
</protein>
<reference evidence="7 8" key="1">
    <citation type="submission" date="2014-09" db="EMBL/GenBank/DDBJ databases">
        <title>Genome sequencing and annotation of Bacillus Okhensis strain Kh10-101T.</title>
        <authorList>
            <person name="Prakash J.S."/>
        </authorList>
    </citation>
    <scope>NUCLEOTIDE SEQUENCE [LARGE SCALE GENOMIC DNA]</scope>
    <source>
        <strain evidence="8">Kh10-101T</strain>
    </source>
</reference>
<dbReference type="PIRSF" id="PIRSF006305">
    <property type="entry name" value="Maf"/>
    <property type="match status" value="1"/>
</dbReference>
<dbReference type="Pfam" id="PF02545">
    <property type="entry name" value="Maf"/>
    <property type="match status" value="1"/>
</dbReference>
<dbReference type="eggNOG" id="COG0424">
    <property type="taxonomic scope" value="Bacteria"/>
</dbReference>
<evidence type="ECO:0000256" key="5">
    <source>
        <dbReference type="ARBA" id="ARBA00023080"/>
    </source>
</evidence>
<dbReference type="Gene3D" id="3.90.950.10">
    <property type="match status" value="1"/>
</dbReference>
<accession>A0A0B0IEF0</accession>
<dbReference type="InterPro" id="IPR003697">
    <property type="entry name" value="Maf-like"/>
</dbReference>
<comment type="function">
    <text evidence="6">Nucleoside triphosphate pyrophosphatase that hydrolyzes dTTP and UTP. May have a dual role in cell division arrest and in preventing the incorporation of modified nucleotides into cellular nucleic acids.</text>
</comment>
<dbReference type="HAMAP" id="MF_00528">
    <property type="entry name" value="Maf"/>
    <property type="match status" value="1"/>
</dbReference>
<evidence type="ECO:0000256" key="2">
    <source>
        <dbReference type="ARBA" id="ARBA00004496"/>
    </source>
</evidence>
<evidence type="ECO:0000313" key="8">
    <source>
        <dbReference type="Proteomes" id="UP000030832"/>
    </source>
</evidence>
<proteinExistence type="inferred from homology"/>
<dbReference type="GO" id="GO:0005737">
    <property type="term" value="C:cytoplasm"/>
    <property type="evidence" value="ECO:0007669"/>
    <property type="project" value="UniProtKB-SubCell"/>
</dbReference>
<dbReference type="EC" id="3.6.1.9" evidence="6"/>